<accession>A0A6M3X4T8</accession>
<dbReference type="EMBL" id="MT143896">
    <property type="protein sequence ID" value="QJH92477.1"/>
    <property type="molecule type" value="Genomic_DNA"/>
</dbReference>
<evidence type="ECO:0000313" key="2">
    <source>
        <dbReference type="EMBL" id="QJH92477.1"/>
    </source>
</evidence>
<gene>
    <name evidence="1" type="ORF">MM171A00102_0058</name>
    <name evidence="2" type="ORF">MM171B00096_0039</name>
</gene>
<dbReference type="AlphaFoldDB" id="A0A6M3X4T8"/>
<reference evidence="2" key="1">
    <citation type="submission" date="2020-03" db="EMBL/GenBank/DDBJ databases">
        <title>The deep terrestrial virosphere.</title>
        <authorList>
            <person name="Holmfeldt K."/>
            <person name="Nilsson E."/>
            <person name="Simone D."/>
            <person name="Lopez-Fernandez M."/>
            <person name="Wu X."/>
            <person name="de Brujin I."/>
            <person name="Lundin D."/>
            <person name="Andersson A."/>
            <person name="Bertilsson S."/>
            <person name="Dopson M."/>
        </authorList>
    </citation>
    <scope>NUCLEOTIDE SEQUENCE</scope>
    <source>
        <strain evidence="1">MM171A00102</strain>
        <strain evidence="2">MM171B00096</strain>
    </source>
</reference>
<name>A0A6M3X4T8_9ZZZZ</name>
<proteinExistence type="predicted"/>
<dbReference type="EMBL" id="MT143709">
    <property type="protein sequence ID" value="QJB01499.1"/>
    <property type="molecule type" value="Genomic_DNA"/>
</dbReference>
<evidence type="ECO:0000313" key="1">
    <source>
        <dbReference type="EMBL" id="QJB01499.1"/>
    </source>
</evidence>
<organism evidence="2">
    <name type="scientific">viral metagenome</name>
    <dbReference type="NCBI Taxonomy" id="1070528"/>
    <lineage>
        <taxon>unclassified sequences</taxon>
        <taxon>metagenomes</taxon>
        <taxon>organismal metagenomes</taxon>
    </lineage>
</organism>
<sequence length="138" mass="15693">MSETTFLFHTMLDELIPGVAWSDDHTVHHTKAWLQAEGHTATLEWVWPVHDAGWSLDCLSDDCRPMVNRVLDTFNRHVGAGGYVTSVSCYMQPRKKPDAVTDPGWLEWGVVLRDKNGNQLLYVAHIQRQIGADVERHT</sequence>
<protein>
    <submittedName>
        <fullName evidence="2">Uncharacterized protein</fullName>
    </submittedName>
</protein>